<keyword evidence="3" id="KW-1185">Reference proteome</keyword>
<protein>
    <submittedName>
        <fullName evidence="2">Uncharacterized protein</fullName>
    </submittedName>
</protein>
<dbReference type="Proteomes" id="UP001211907">
    <property type="component" value="Unassembled WGS sequence"/>
</dbReference>
<feature type="non-terminal residue" evidence="2">
    <location>
        <position position="1"/>
    </location>
</feature>
<dbReference type="EMBL" id="JADGJH010005686">
    <property type="protein sequence ID" value="KAJ3079660.1"/>
    <property type="molecule type" value="Genomic_DNA"/>
</dbReference>
<sequence length="111" mass="12300">NGLGKHLEQKHPELVASKFQFLADDEAGDSYDNNDNEGNSYEHNGDGGVLGDSSGNNDNGSEMNMVMAMQIHVILDNSMGQSAITCFLAFNHLRLKQEYVPTFQTEKQLHK</sequence>
<proteinExistence type="predicted"/>
<organism evidence="2 3">
    <name type="scientific">Physocladia obscura</name>
    <dbReference type="NCBI Taxonomy" id="109957"/>
    <lineage>
        <taxon>Eukaryota</taxon>
        <taxon>Fungi</taxon>
        <taxon>Fungi incertae sedis</taxon>
        <taxon>Chytridiomycota</taxon>
        <taxon>Chytridiomycota incertae sedis</taxon>
        <taxon>Chytridiomycetes</taxon>
        <taxon>Chytridiales</taxon>
        <taxon>Chytriomycetaceae</taxon>
        <taxon>Physocladia</taxon>
    </lineage>
</organism>
<feature type="compositionally biased region" description="Acidic residues" evidence="1">
    <location>
        <begin position="26"/>
        <end position="35"/>
    </location>
</feature>
<evidence type="ECO:0000256" key="1">
    <source>
        <dbReference type="SAM" id="MobiDB-lite"/>
    </source>
</evidence>
<name>A0AAD5SP14_9FUNG</name>
<dbReference type="AlphaFoldDB" id="A0AAD5SP14"/>
<evidence type="ECO:0000313" key="2">
    <source>
        <dbReference type="EMBL" id="KAJ3079660.1"/>
    </source>
</evidence>
<gene>
    <name evidence="2" type="ORF">HK100_010357</name>
</gene>
<reference evidence="2" key="1">
    <citation type="submission" date="2020-05" db="EMBL/GenBank/DDBJ databases">
        <title>Phylogenomic resolution of chytrid fungi.</title>
        <authorList>
            <person name="Stajich J.E."/>
            <person name="Amses K."/>
            <person name="Simmons R."/>
            <person name="Seto K."/>
            <person name="Myers J."/>
            <person name="Bonds A."/>
            <person name="Quandt C.A."/>
            <person name="Barry K."/>
            <person name="Liu P."/>
            <person name="Grigoriev I."/>
            <person name="Longcore J.E."/>
            <person name="James T.Y."/>
        </authorList>
    </citation>
    <scope>NUCLEOTIDE SEQUENCE</scope>
    <source>
        <strain evidence="2">JEL0513</strain>
    </source>
</reference>
<feature type="non-terminal residue" evidence="2">
    <location>
        <position position="111"/>
    </location>
</feature>
<evidence type="ECO:0000313" key="3">
    <source>
        <dbReference type="Proteomes" id="UP001211907"/>
    </source>
</evidence>
<feature type="region of interest" description="Disordered" evidence="1">
    <location>
        <begin position="26"/>
        <end position="61"/>
    </location>
</feature>
<accession>A0AAD5SP14</accession>
<comment type="caution">
    <text evidence="2">The sequence shown here is derived from an EMBL/GenBank/DDBJ whole genome shotgun (WGS) entry which is preliminary data.</text>
</comment>